<reference evidence="1 2" key="1">
    <citation type="submission" date="2019-07" db="EMBL/GenBank/DDBJ databases">
        <authorList>
            <person name="Jastrzebski P J."/>
            <person name="Paukszto L."/>
            <person name="Jastrzebski P J."/>
        </authorList>
    </citation>
    <scope>NUCLEOTIDE SEQUENCE [LARGE SCALE GENOMIC DNA]</scope>
    <source>
        <strain evidence="1 2">WMS-il1</strain>
    </source>
</reference>
<dbReference type="AlphaFoldDB" id="A0A564YIQ8"/>
<dbReference type="Proteomes" id="UP000321570">
    <property type="component" value="Unassembled WGS sequence"/>
</dbReference>
<gene>
    <name evidence="1" type="ORF">WMSIL1_LOCUS6192</name>
</gene>
<dbReference type="Gene3D" id="1.20.1070.10">
    <property type="entry name" value="Rhodopsin 7-helix transmembrane proteins"/>
    <property type="match status" value="1"/>
</dbReference>
<dbReference type="EMBL" id="CABIJS010000221">
    <property type="protein sequence ID" value="VUZ46483.1"/>
    <property type="molecule type" value="Genomic_DNA"/>
</dbReference>
<keyword evidence="2" id="KW-1185">Reference proteome</keyword>
<name>A0A564YIQ8_HYMDI</name>
<feature type="non-terminal residue" evidence="1">
    <location>
        <position position="1"/>
    </location>
</feature>
<sequence>TSTNYPTLDVYISVIANFLIYLDSTANVFVYMGSNPTFRTVAKLMLGRGSTTDQAKSNVSRTSDA</sequence>
<protein>
    <submittedName>
        <fullName evidence="1">Uncharacterized protein</fullName>
    </submittedName>
</protein>
<organism evidence="1 2">
    <name type="scientific">Hymenolepis diminuta</name>
    <name type="common">Rat tapeworm</name>
    <dbReference type="NCBI Taxonomy" id="6216"/>
    <lineage>
        <taxon>Eukaryota</taxon>
        <taxon>Metazoa</taxon>
        <taxon>Spiralia</taxon>
        <taxon>Lophotrochozoa</taxon>
        <taxon>Platyhelminthes</taxon>
        <taxon>Cestoda</taxon>
        <taxon>Eucestoda</taxon>
        <taxon>Cyclophyllidea</taxon>
        <taxon>Hymenolepididae</taxon>
        <taxon>Hymenolepis</taxon>
    </lineage>
</organism>
<evidence type="ECO:0000313" key="1">
    <source>
        <dbReference type="EMBL" id="VUZ46483.1"/>
    </source>
</evidence>
<proteinExistence type="predicted"/>
<accession>A0A564YIQ8</accession>
<evidence type="ECO:0000313" key="2">
    <source>
        <dbReference type="Proteomes" id="UP000321570"/>
    </source>
</evidence>